<sequence length="506" mass="53925">MACSLVSVLFGSLLSNSLRRNTPPRGRLQNSAAMNRRWWCKSAQLCYRLHRSFSSSPVSHEPFKPTPFLPQRRVVVTGLGMVTPLGCGVETTWKRLIKGESGIRALSLEDLKMSGFDRDTQLYTFDQLTSKVAAIVPCGAEPGEFNEALWLDSKHSKSIARFISYALCAADEALRDANWIPSEQEEKEKTGVSIGGGIGSIGDILDASQLICEKRLRRLSPFFVPRILINMAAGHVSMKYGFQGPNHAAVTACATGANSIGDAARMIQFGDADVMVAGGTEASIDALSIAGFCRSRALATKYNSSPQEASRPFDCDRDGFVIGEGAGVLVLEELEHAEKRGAKIYAELRGYGMSGDAHHITQPHADGRGAILAMSRALKQSGLCPDQVDYVNAHATSTPLGDMVEAHAIKSLFSGHATSGALAFSSTKGAIGHLLGAAGAVEAIFTVLAIHNGIAPLSLNLSTPDPIFKEDFMPLTASKEMQIKAALSNAFGFGGTNAALLFATMS</sequence>
<proteinExistence type="predicted"/>
<dbReference type="Proteomes" id="UP001055879">
    <property type="component" value="Linkage Group LG01"/>
</dbReference>
<dbReference type="EMBL" id="CM042047">
    <property type="protein sequence ID" value="KAI3769606.1"/>
    <property type="molecule type" value="Genomic_DNA"/>
</dbReference>
<evidence type="ECO:0000313" key="2">
    <source>
        <dbReference type="Proteomes" id="UP001055879"/>
    </source>
</evidence>
<reference evidence="1 2" key="2">
    <citation type="journal article" date="2022" name="Mol. Ecol. Resour.">
        <title>The genomes of chicory, endive, great burdock and yacon provide insights into Asteraceae paleo-polyploidization history and plant inulin production.</title>
        <authorList>
            <person name="Fan W."/>
            <person name="Wang S."/>
            <person name="Wang H."/>
            <person name="Wang A."/>
            <person name="Jiang F."/>
            <person name="Liu H."/>
            <person name="Zhao H."/>
            <person name="Xu D."/>
            <person name="Zhang Y."/>
        </authorList>
    </citation>
    <scope>NUCLEOTIDE SEQUENCE [LARGE SCALE GENOMIC DNA]</scope>
    <source>
        <strain evidence="2">cv. Niubang</strain>
    </source>
</reference>
<name>A0ACB9FFH4_ARCLA</name>
<comment type="caution">
    <text evidence="1">The sequence shown here is derived from an EMBL/GenBank/DDBJ whole genome shotgun (WGS) entry which is preliminary data.</text>
</comment>
<evidence type="ECO:0000313" key="1">
    <source>
        <dbReference type="EMBL" id="KAI3769606.1"/>
    </source>
</evidence>
<keyword evidence="2" id="KW-1185">Reference proteome</keyword>
<gene>
    <name evidence="1" type="ORF">L6452_00715</name>
</gene>
<organism evidence="1 2">
    <name type="scientific">Arctium lappa</name>
    <name type="common">Greater burdock</name>
    <name type="synonym">Lappa major</name>
    <dbReference type="NCBI Taxonomy" id="4217"/>
    <lineage>
        <taxon>Eukaryota</taxon>
        <taxon>Viridiplantae</taxon>
        <taxon>Streptophyta</taxon>
        <taxon>Embryophyta</taxon>
        <taxon>Tracheophyta</taxon>
        <taxon>Spermatophyta</taxon>
        <taxon>Magnoliopsida</taxon>
        <taxon>eudicotyledons</taxon>
        <taxon>Gunneridae</taxon>
        <taxon>Pentapetalae</taxon>
        <taxon>asterids</taxon>
        <taxon>campanulids</taxon>
        <taxon>Asterales</taxon>
        <taxon>Asteraceae</taxon>
        <taxon>Carduoideae</taxon>
        <taxon>Cardueae</taxon>
        <taxon>Arctiinae</taxon>
        <taxon>Arctium</taxon>
    </lineage>
</organism>
<accession>A0ACB9FFH4</accession>
<reference evidence="2" key="1">
    <citation type="journal article" date="2022" name="Mol. Ecol. Resour.">
        <title>The genomes of chicory, endive, great burdock and yacon provide insights into Asteraceae palaeo-polyploidization history and plant inulin production.</title>
        <authorList>
            <person name="Fan W."/>
            <person name="Wang S."/>
            <person name="Wang H."/>
            <person name="Wang A."/>
            <person name="Jiang F."/>
            <person name="Liu H."/>
            <person name="Zhao H."/>
            <person name="Xu D."/>
            <person name="Zhang Y."/>
        </authorList>
    </citation>
    <scope>NUCLEOTIDE SEQUENCE [LARGE SCALE GENOMIC DNA]</scope>
    <source>
        <strain evidence="2">cv. Niubang</strain>
    </source>
</reference>
<protein>
    <submittedName>
        <fullName evidence="1">Uncharacterized protein</fullName>
    </submittedName>
</protein>